<dbReference type="EMBL" id="JACYXC010000011">
    <property type="protein sequence ID" value="MBH5338837.1"/>
    <property type="molecule type" value="Genomic_DNA"/>
</dbReference>
<comment type="caution">
    <text evidence="2">The sequence shown here is derived from an EMBL/GenBank/DDBJ whole genome shotgun (WGS) entry which is preliminary data.</text>
</comment>
<dbReference type="InterPro" id="IPR011008">
    <property type="entry name" value="Dimeric_a/b-barrel"/>
</dbReference>
<keyword evidence="2" id="KW-0503">Monooxygenase</keyword>
<keyword evidence="4" id="KW-1185">Reference proteome</keyword>
<proteinExistence type="predicted"/>
<keyword evidence="2" id="KW-0560">Oxidoreductase</keyword>
<accession>A0ABS0NP53</accession>
<name>A0ABS0NP53_9ACTN</name>
<dbReference type="Gene3D" id="3.30.70.100">
    <property type="match status" value="2"/>
</dbReference>
<protein>
    <submittedName>
        <fullName evidence="2">Antibiotic biosynthesis monooxygenase</fullName>
    </submittedName>
</protein>
<dbReference type="Proteomes" id="UP000807371">
    <property type="component" value="Unassembled WGS sequence"/>
</dbReference>
<dbReference type="GO" id="GO:0004497">
    <property type="term" value="F:monooxygenase activity"/>
    <property type="evidence" value="ECO:0007669"/>
    <property type="project" value="UniProtKB-KW"/>
</dbReference>
<organism evidence="2 4">
    <name type="scientific">Streptomyces pactum</name>
    <dbReference type="NCBI Taxonomy" id="68249"/>
    <lineage>
        <taxon>Bacteria</taxon>
        <taxon>Bacillati</taxon>
        <taxon>Actinomycetota</taxon>
        <taxon>Actinomycetes</taxon>
        <taxon>Kitasatosporales</taxon>
        <taxon>Streptomycetaceae</taxon>
        <taxon>Streptomyces</taxon>
    </lineage>
</organism>
<feature type="region of interest" description="Disordered" evidence="1">
    <location>
        <begin position="1"/>
        <end position="29"/>
    </location>
</feature>
<evidence type="ECO:0000313" key="3">
    <source>
        <dbReference type="EMBL" id="MBH5338837.1"/>
    </source>
</evidence>
<feature type="compositionally biased region" description="Polar residues" evidence="1">
    <location>
        <begin position="1"/>
        <end position="17"/>
    </location>
</feature>
<dbReference type="EMBL" id="JACYXC010000001">
    <property type="protein sequence ID" value="MBH5336953.1"/>
    <property type="molecule type" value="Genomic_DNA"/>
</dbReference>
<reference evidence="2 4" key="1">
    <citation type="submission" date="2020-09" db="EMBL/GenBank/DDBJ databases">
        <title>Biosynthesis of the nuclear factor of activated T cells inhibitor NFAT-133 and its congeners in Streptomyces pactum.</title>
        <authorList>
            <person name="Zhou W."/>
            <person name="Posri P."/>
            <person name="Abugrain M.E."/>
            <person name="Weisberg A.J."/>
            <person name="Chang J.H."/>
            <person name="Mahmud T."/>
        </authorList>
    </citation>
    <scope>NUCLEOTIDE SEQUENCE [LARGE SCALE GENOMIC DNA]</scope>
    <source>
        <strain evidence="2 4">ATCC 27456</strain>
    </source>
</reference>
<gene>
    <name evidence="2" type="ORF">IHE55_20165</name>
    <name evidence="3" type="ORF">IHE55_30325</name>
</gene>
<evidence type="ECO:0000256" key="1">
    <source>
        <dbReference type="SAM" id="MobiDB-lite"/>
    </source>
</evidence>
<dbReference type="SUPFAM" id="SSF54909">
    <property type="entry name" value="Dimeric alpha+beta barrel"/>
    <property type="match status" value="1"/>
</dbReference>
<dbReference type="RefSeq" id="WP_197990296.1">
    <property type="nucleotide sequence ID" value="NZ_JACYXC010000001.1"/>
</dbReference>
<evidence type="ECO:0000313" key="4">
    <source>
        <dbReference type="Proteomes" id="UP000807371"/>
    </source>
</evidence>
<sequence length="248" mass="27745">MSTSDSAPQPSTVSTTAHPDPARPGVGAPMFSTWRVGTPERQRTVADAIAATWEKRPWPAPDLLSYGIYAAADGDTLMHYSQWTSEEAYFAFFHNHRQERNDEIDAAVPGIERVGLSRYRLYRSHVPDPVRRAATEPGLIVTVDIHFDAATAGRRTEWIDTVIGALDEGAEEHRELLGAHFHLLENGAKHLGSAADRVLNYAEWTSEEAYETAQGADRPGWHRVRDFPGHRQVTGTRYRLLRHLTPRG</sequence>
<evidence type="ECO:0000313" key="2">
    <source>
        <dbReference type="EMBL" id="MBH5336953.1"/>
    </source>
</evidence>